<keyword evidence="2" id="KW-1185">Reference proteome</keyword>
<dbReference type="InterPro" id="IPR016039">
    <property type="entry name" value="Thiolase-like"/>
</dbReference>
<evidence type="ECO:0000313" key="2">
    <source>
        <dbReference type="Proteomes" id="UP001143480"/>
    </source>
</evidence>
<reference evidence="1" key="2">
    <citation type="submission" date="2023-01" db="EMBL/GenBank/DDBJ databases">
        <authorList>
            <person name="Sun Q."/>
            <person name="Evtushenko L."/>
        </authorList>
    </citation>
    <scope>NUCLEOTIDE SEQUENCE</scope>
    <source>
        <strain evidence="1">VKM Ac-1321</strain>
    </source>
</reference>
<protein>
    <submittedName>
        <fullName evidence="1">Coronafacic acid synthetase</fullName>
    </submittedName>
</protein>
<gene>
    <name evidence="1" type="primary">cfa4</name>
    <name evidence="1" type="ORF">GCM10017581_090360</name>
</gene>
<proteinExistence type="predicted"/>
<accession>A0A9W6KXJ0</accession>
<dbReference type="SUPFAM" id="SSF53901">
    <property type="entry name" value="Thiolase-like"/>
    <property type="match status" value="1"/>
</dbReference>
<reference evidence="1" key="1">
    <citation type="journal article" date="2014" name="Int. J. Syst. Evol. Microbiol.">
        <title>Complete genome sequence of Corynebacterium casei LMG S-19264T (=DSM 44701T), isolated from a smear-ripened cheese.</title>
        <authorList>
            <consortium name="US DOE Joint Genome Institute (JGI-PGF)"/>
            <person name="Walter F."/>
            <person name="Albersmeier A."/>
            <person name="Kalinowski J."/>
            <person name="Ruckert C."/>
        </authorList>
    </citation>
    <scope>NUCLEOTIDE SEQUENCE</scope>
    <source>
        <strain evidence="1">VKM Ac-1321</strain>
    </source>
</reference>
<dbReference type="Proteomes" id="UP001143480">
    <property type="component" value="Unassembled WGS sequence"/>
</dbReference>
<organism evidence="1 2">
    <name type="scientific">Dactylosporangium matsuzakiense</name>
    <dbReference type="NCBI Taxonomy" id="53360"/>
    <lineage>
        <taxon>Bacteria</taxon>
        <taxon>Bacillati</taxon>
        <taxon>Actinomycetota</taxon>
        <taxon>Actinomycetes</taxon>
        <taxon>Micromonosporales</taxon>
        <taxon>Micromonosporaceae</taxon>
        <taxon>Dactylosporangium</taxon>
    </lineage>
</organism>
<dbReference type="GO" id="GO:0016746">
    <property type="term" value="F:acyltransferase activity"/>
    <property type="evidence" value="ECO:0007669"/>
    <property type="project" value="InterPro"/>
</dbReference>
<dbReference type="EMBL" id="BSFP01000091">
    <property type="protein sequence ID" value="GLL07284.1"/>
    <property type="molecule type" value="Genomic_DNA"/>
</dbReference>
<dbReference type="Gene3D" id="3.40.47.10">
    <property type="match status" value="1"/>
</dbReference>
<dbReference type="RefSeq" id="WP_261959837.1">
    <property type="nucleotide sequence ID" value="NZ_BAAAXA010000001.1"/>
</dbReference>
<comment type="caution">
    <text evidence="1">The sequence shown here is derived from an EMBL/GenBank/DDBJ whole genome shotgun (WGS) entry which is preliminary data.</text>
</comment>
<evidence type="ECO:0000313" key="1">
    <source>
        <dbReference type="EMBL" id="GLL07284.1"/>
    </source>
</evidence>
<sequence length="156" mass="15829">MIALAYGEADTADARNAPSFFVDPAGWLVNTAVSGALQTTGALPTTAIEPDEVAVIVVSDICSATTMASIAASAERGVVSPLRFAGANPGVLAGLPCIRGKLRGPSLTLTMPPDEGLPVAAVVAAGWLRDGHARHVVLATYAIEAGRPVARCAVVR</sequence>
<name>A0A9W6KXJ0_9ACTN</name>
<dbReference type="AlphaFoldDB" id="A0A9W6KXJ0"/>